<dbReference type="RefSeq" id="WP_149675698.1">
    <property type="nucleotide sequence ID" value="NZ_VTUZ01000052.1"/>
</dbReference>
<protein>
    <submittedName>
        <fullName evidence="1">Uncharacterized protein</fullName>
    </submittedName>
</protein>
<comment type="caution">
    <text evidence="1">The sequence shown here is derived from an EMBL/GenBank/DDBJ whole genome shotgun (WGS) entry which is preliminary data.</text>
</comment>
<dbReference type="Proteomes" id="UP000325273">
    <property type="component" value="Unassembled WGS sequence"/>
</dbReference>
<organism evidence="1 2">
    <name type="scientific">Paraburkholderia panacisoli</name>
    <dbReference type="NCBI Taxonomy" id="2603818"/>
    <lineage>
        <taxon>Bacteria</taxon>
        <taxon>Pseudomonadati</taxon>
        <taxon>Pseudomonadota</taxon>
        <taxon>Betaproteobacteria</taxon>
        <taxon>Burkholderiales</taxon>
        <taxon>Burkholderiaceae</taxon>
        <taxon>Paraburkholderia</taxon>
    </lineage>
</organism>
<gene>
    <name evidence="1" type="ORF">FVF58_43015</name>
</gene>
<proteinExistence type="predicted"/>
<keyword evidence="2" id="KW-1185">Reference proteome</keyword>
<reference evidence="1 2" key="1">
    <citation type="submission" date="2019-08" db="EMBL/GenBank/DDBJ databases">
        <title>Paraburkholderia sp. DCY113.</title>
        <authorList>
            <person name="Kang J."/>
        </authorList>
    </citation>
    <scope>NUCLEOTIDE SEQUENCE [LARGE SCALE GENOMIC DNA]</scope>
    <source>
        <strain evidence="1 2">DCY113</strain>
    </source>
</reference>
<evidence type="ECO:0000313" key="2">
    <source>
        <dbReference type="Proteomes" id="UP000325273"/>
    </source>
</evidence>
<sequence length="276" mass="30390">MGNNDNLMEYARSLVDNKSVFARVANSSTFHSVRSATKSSGSGASKGAAVALAVAKKAMQLIPIPVLGDLAAEVTGIVDRKVRKGLHERNLKNATTAQDKVKFKLKDLSVEEFDRYRWKLQDAVKELQKAQIKFKATPDAGADVCNPHLELALAVAQASRRHARLTELCETMLGTMLEAIDWANEVNVGIKKAEADLIKAFQEQVNQDLEWSAMPFYDPSFRHGGCSSSYCYFNGVQKLNNSGRLKQLAITCANELSELAKPDLYYSLKESPYKAG</sequence>
<accession>A0A5B0G5V8</accession>
<evidence type="ECO:0000313" key="1">
    <source>
        <dbReference type="EMBL" id="KAA0998913.1"/>
    </source>
</evidence>
<dbReference type="AlphaFoldDB" id="A0A5B0G5V8"/>
<name>A0A5B0G5V8_9BURK</name>
<dbReference type="EMBL" id="VTUZ01000052">
    <property type="protein sequence ID" value="KAA0998913.1"/>
    <property type="molecule type" value="Genomic_DNA"/>
</dbReference>